<dbReference type="Pfam" id="PF11716">
    <property type="entry name" value="MDMPI_N"/>
    <property type="match status" value="1"/>
</dbReference>
<dbReference type="SUPFAM" id="SSF109854">
    <property type="entry name" value="DinB/YfiT-like putative metalloenzymes"/>
    <property type="match status" value="1"/>
</dbReference>
<dbReference type="GO" id="GO:0046872">
    <property type="term" value="F:metal ion binding"/>
    <property type="evidence" value="ECO:0007669"/>
    <property type="project" value="InterPro"/>
</dbReference>
<dbReference type="RefSeq" id="WP_164256624.1">
    <property type="nucleotide sequence ID" value="NZ_CP086102.1"/>
</dbReference>
<dbReference type="EMBL" id="JAAGMK010000101">
    <property type="protein sequence ID" value="NEB83357.1"/>
    <property type="molecule type" value="Genomic_DNA"/>
</dbReference>
<evidence type="ECO:0000256" key="1">
    <source>
        <dbReference type="SAM" id="MobiDB-lite"/>
    </source>
</evidence>
<proteinExistence type="predicted"/>
<sequence>MDAQENPLSDAAALPDLEPATRRIAALLGQVDDSRLDGPTPCPDYAVRELLGHLTGLATAFRDAARKDLGASTAVSPDAALPVLDDDWREVLPRRLEEVAAAWRSPDAWTGMTRAGGVELPGEVAGAVALNELVVHGWDLARSTGQPYAAGEAELRSCEALLAPAEDGPDGPEGSDDSPKGGSGGSPEDGSDGDGLFGPPVPVPGDAPLLDRVIALSGRRPDWQPGS</sequence>
<dbReference type="NCBIfam" id="TIGR03086">
    <property type="entry name" value="TIGR03086 family metal-binding protein"/>
    <property type="match status" value="1"/>
</dbReference>
<accession>A0A6G3SK08</accession>
<comment type="caution">
    <text evidence="3">The sequence shown here is derived from an EMBL/GenBank/DDBJ whole genome shotgun (WGS) entry which is preliminary data.</text>
</comment>
<evidence type="ECO:0000259" key="2">
    <source>
        <dbReference type="Pfam" id="PF11716"/>
    </source>
</evidence>
<feature type="region of interest" description="Disordered" evidence="1">
    <location>
        <begin position="162"/>
        <end position="208"/>
    </location>
</feature>
<gene>
    <name evidence="3" type="ORF">G3I43_04040</name>
</gene>
<protein>
    <submittedName>
        <fullName evidence="3">TIGR03086 family protein</fullName>
    </submittedName>
</protein>
<feature type="compositionally biased region" description="Acidic residues" evidence="1">
    <location>
        <begin position="167"/>
        <end position="176"/>
    </location>
</feature>
<organism evidence="3">
    <name type="scientific">Streptomyces anulatus</name>
    <name type="common">Streptomyces chrysomallus</name>
    <dbReference type="NCBI Taxonomy" id="1892"/>
    <lineage>
        <taxon>Bacteria</taxon>
        <taxon>Bacillati</taxon>
        <taxon>Actinomycetota</taxon>
        <taxon>Actinomycetes</taxon>
        <taxon>Kitasatosporales</taxon>
        <taxon>Streptomycetaceae</taxon>
        <taxon>Streptomyces</taxon>
    </lineage>
</organism>
<dbReference type="AlphaFoldDB" id="A0A6G3SK08"/>
<name>A0A6G3SK08_STRAQ</name>
<dbReference type="NCBIfam" id="TIGR03083">
    <property type="entry name" value="maleylpyruvate isomerase family mycothiol-dependent enzyme"/>
    <property type="match status" value="1"/>
</dbReference>
<dbReference type="InterPro" id="IPR024344">
    <property type="entry name" value="MDMPI_metal-binding"/>
</dbReference>
<reference evidence="3" key="1">
    <citation type="submission" date="2020-01" db="EMBL/GenBank/DDBJ databases">
        <title>Insect and environment-associated Actinomycetes.</title>
        <authorList>
            <person name="Currrie C."/>
            <person name="Chevrette M."/>
            <person name="Carlson C."/>
            <person name="Stubbendieck R."/>
            <person name="Wendt-Pienkowski E."/>
        </authorList>
    </citation>
    <scope>NUCLEOTIDE SEQUENCE</scope>
    <source>
        <strain evidence="3">SID505</strain>
    </source>
</reference>
<feature type="domain" description="Mycothiol-dependent maleylpyruvate isomerase metal-binding" evidence="2">
    <location>
        <begin position="18"/>
        <end position="141"/>
    </location>
</feature>
<dbReference type="InterPro" id="IPR034660">
    <property type="entry name" value="DinB/YfiT-like"/>
</dbReference>
<dbReference type="InterPro" id="IPR017517">
    <property type="entry name" value="Maleyloyr_isom"/>
</dbReference>
<evidence type="ECO:0000313" key="3">
    <source>
        <dbReference type="EMBL" id="NEB83357.1"/>
    </source>
</evidence>
<dbReference type="Gene3D" id="1.20.120.450">
    <property type="entry name" value="dinb family like domain"/>
    <property type="match status" value="1"/>
</dbReference>
<dbReference type="InterPro" id="IPR017520">
    <property type="entry name" value="CHP03086"/>
</dbReference>